<evidence type="ECO:0000313" key="2">
    <source>
        <dbReference type="EnsemblPlants" id="Bra010276.1-P"/>
    </source>
</evidence>
<keyword evidence="3" id="KW-1185">Reference proteome</keyword>
<dbReference type="AlphaFoldDB" id="M4D1C7"/>
<dbReference type="HOGENOM" id="CLU_2052945_0_0_1"/>
<dbReference type="Gramene" id="Bra010276.1">
    <property type="protein sequence ID" value="Bra010276.1-P"/>
    <property type="gene ID" value="Bra010276"/>
</dbReference>
<reference evidence="2" key="3">
    <citation type="submission" date="2023-03" db="UniProtKB">
        <authorList>
            <consortium name="EnsemblPlants"/>
        </authorList>
    </citation>
    <scope>IDENTIFICATION</scope>
    <source>
        <strain evidence="2">cv. Chiifu-401-42</strain>
    </source>
</reference>
<dbReference type="EnsemblPlants" id="Bra010276.1">
    <property type="protein sequence ID" value="Bra010276.1-P"/>
    <property type="gene ID" value="Bra010276"/>
</dbReference>
<feature type="region of interest" description="Disordered" evidence="1">
    <location>
        <begin position="1"/>
        <end position="20"/>
    </location>
</feature>
<proteinExistence type="predicted"/>
<dbReference type="Proteomes" id="UP000011750">
    <property type="component" value="Chromosome A08"/>
</dbReference>
<name>M4D1C7_BRACM</name>
<protein>
    <submittedName>
        <fullName evidence="2">Uncharacterized protein</fullName>
    </submittedName>
</protein>
<dbReference type="OMA" id="RMFRRRN"/>
<reference evidence="2 3" key="1">
    <citation type="journal article" date="2011" name="Nat. Genet.">
        <title>The genome of the mesopolyploid crop species Brassica rapa.</title>
        <authorList>
            <consortium name="Brassica rapa Genome Sequencing Project Consortium"/>
            <person name="Wang X."/>
            <person name="Wang H."/>
            <person name="Wang J."/>
            <person name="Sun R."/>
            <person name="Wu J."/>
            <person name="Liu S."/>
            <person name="Bai Y."/>
            <person name="Mun J.H."/>
            <person name="Bancroft I."/>
            <person name="Cheng F."/>
            <person name="Huang S."/>
            <person name="Li X."/>
            <person name="Hua W."/>
            <person name="Wang J."/>
            <person name="Wang X."/>
            <person name="Freeling M."/>
            <person name="Pires J.C."/>
            <person name="Paterson A.H."/>
            <person name="Chalhoub B."/>
            <person name="Wang B."/>
            <person name="Hayward A."/>
            <person name="Sharpe A.G."/>
            <person name="Park B.S."/>
            <person name="Weisshaar B."/>
            <person name="Liu B."/>
            <person name="Li B."/>
            <person name="Liu B."/>
            <person name="Tong C."/>
            <person name="Song C."/>
            <person name="Duran C."/>
            <person name="Peng C."/>
            <person name="Geng C."/>
            <person name="Koh C."/>
            <person name="Lin C."/>
            <person name="Edwards D."/>
            <person name="Mu D."/>
            <person name="Shen D."/>
            <person name="Soumpourou E."/>
            <person name="Li F."/>
            <person name="Fraser F."/>
            <person name="Conant G."/>
            <person name="Lassalle G."/>
            <person name="King G.J."/>
            <person name="Bonnema G."/>
            <person name="Tang H."/>
            <person name="Wang H."/>
            <person name="Belcram H."/>
            <person name="Zhou H."/>
            <person name="Hirakawa H."/>
            <person name="Abe H."/>
            <person name="Guo H."/>
            <person name="Wang H."/>
            <person name="Jin H."/>
            <person name="Parkin I.A."/>
            <person name="Batley J."/>
            <person name="Kim J.S."/>
            <person name="Just J."/>
            <person name="Li J."/>
            <person name="Xu J."/>
            <person name="Deng J."/>
            <person name="Kim J.A."/>
            <person name="Li J."/>
            <person name="Yu J."/>
            <person name="Meng J."/>
            <person name="Wang J."/>
            <person name="Min J."/>
            <person name="Poulain J."/>
            <person name="Wang J."/>
            <person name="Hatakeyama K."/>
            <person name="Wu K."/>
            <person name="Wang L."/>
            <person name="Fang L."/>
            <person name="Trick M."/>
            <person name="Links M.G."/>
            <person name="Zhao M."/>
            <person name="Jin M."/>
            <person name="Ramchiary N."/>
            <person name="Drou N."/>
            <person name="Berkman P.J."/>
            <person name="Cai Q."/>
            <person name="Huang Q."/>
            <person name="Li R."/>
            <person name="Tabata S."/>
            <person name="Cheng S."/>
            <person name="Zhang S."/>
            <person name="Zhang S."/>
            <person name="Huang S."/>
            <person name="Sato S."/>
            <person name="Sun S."/>
            <person name="Kwon S.J."/>
            <person name="Choi S.R."/>
            <person name="Lee T.H."/>
            <person name="Fan W."/>
            <person name="Zhao X."/>
            <person name="Tan X."/>
            <person name="Xu X."/>
            <person name="Wang Y."/>
            <person name="Qiu Y."/>
            <person name="Yin Y."/>
            <person name="Li Y."/>
            <person name="Du Y."/>
            <person name="Liao Y."/>
            <person name="Lim Y."/>
            <person name="Narusaka Y."/>
            <person name="Wang Y."/>
            <person name="Wang Z."/>
            <person name="Li Z."/>
            <person name="Wang Z."/>
            <person name="Xiong Z."/>
            <person name="Zhang Z."/>
        </authorList>
    </citation>
    <scope>NUCLEOTIDE SEQUENCE [LARGE SCALE GENOMIC DNA]</scope>
    <source>
        <strain evidence="2 3">cv. Chiifu-401-42</strain>
    </source>
</reference>
<organism evidence="2 3">
    <name type="scientific">Brassica campestris</name>
    <name type="common">Field mustard</name>
    <dbReference type="NCBI Taxonomy" id="3711"/>
    <lineage>
        <taxon>Eukaryota</taxon>
        <taxon>Viridiplantae</taxon>
        <taxon>Streptophyta</taxon>
        <taxon>Embryophyta</taxon>
        <taxon>Tracheophyta</taxon>
        <taxon>Spermatophyta</taxon>
        <taxon>Magnoliopsida</taxon>
        <taxon>eudicotyledons</taxon>
        <taxon>Gunneridae</taxon>
        <taxon>Pentapetalae</taxon>
        <taxon>rosids</taxon>
        <taxon>malvids</taxon>
        <taxon>Brassicales</taxon>
        <taxon>Brassicaceae</taxon>
        <taxon>Brassiceae</taxon>
        <taxon>Brassica</taxon>
    </lineage>
</organism>
<reference evidence="2 3" key="2">
    <citation type="journal article" date="2018" name="Hortic Res">
        <title>Improved Brassica rapa reference genome by single-molecule sequencing and chromosome conformation capture technologies.</title>
        <authorList>
            <person name="Zhang L."/>
            <person name="Cai X."/>
            <person name="Wu J."/>
            <person name="Liu M."/>
            <person name="Grob S."/>
            <person name="Cheng F."/>
            <person name="Liang J."/>
            <person name="Cai C."/>
            <person name="Liu Z."/>
            <person name="Liu B."/>
            <person name="Wang F."/>
            <person name="Li S."/>
            <person name="Liu F."/>
            <person name="Li X."/>
            <person name="Cheng L."/>
            <person name="Yang W."/>
            <person name="Li M.H."/>
            <person name="Grossniklaus U."/>
            <person name="Zheng H."/>
            <person name="Wang X."/>
        </authorList>
    </citation>
    <scope>NUCLEOTIDE SEQUENCE [LARGE SCALE GENOMIC DNA]</scope>
    <source>
        <strain evidence="2 3">cv. Chiifu-401-42</strain>
    </source>
</reference>
<dbReference type="InParanoid" id="M4D1C7"/>
<evidence type="ECO:0000313" key="3">
    <source>
        <dbReference type="Proteomes" id="UP000011750"/>
    </source>
</evidence>
<evidence type="ECO:0000256" key="1">
    <source>
        <dbReference type="SAM" id="MobiDB-lite"/>
    </source>
</evidence>
<sequence length="120" mass="12669">MSSRCHPDCQRAAAAKEEDDSAERAATVAANLISTARGVYDGPSGGGTSYVGLRDVILVAVDKINGEAVGTVKICYKKNTSFINVSLSRMFTTLAHHGDDSQTIAPTGLLVDFIVPRLSK</sequence>
<accession>M4D1C7</accession>